<protein>
    <submittedName>
        <fullName evidence="1">Uncharacterized protein</fullName>
    </submittedName>
</protein>
<proteinExistence type="predicted"/>
<gene>
    <name evidence="1" type="ORF">Smic_80950</name>
</gene>
<sequence>MCSNRDSRTGGWAVTSDYANPGTLCLEVDEGGYIVVHNESPLTVAQLRALSNVLDEAAANLAAEMLEETP</sequence>
<comment type="caution">
    <text evidence="1">The sequence shown here is derived from an EMBL/GenBank/DDBJ whole genome shotgun (WGS) entry which is preliminary data.</text>
</comment>
<name>A0A7J0D4V4_STRMI</name>
<organism evidence="1 2">
    <name type="scientific">Streptomyces microflavus</name>
    <name type="common">Streptomyces lipmanii</name>
    <dbReference type="NCBI Taxonomy" id="1919"/>
    <lineage>
        <taxon>Bacteria</taxon>
        <taxon>Bacillati</taxon>
        <taxon>Actinomycetota</taxon>
        <taxon>Actinomycetes</taxon>
        <taxon>Kitasatosporales</taxon>
        <taxon>Streptomycetaceae</taxon>
        <taxon>Streptomyces</taxon>
    </lineage>
</organism>
<evidence type="ECO:0000313" key="1">
    <source>
        <dbReference type="EMBL" id="GFN09539.1"/>
    </source>
</evidence>
<reference evidence="1 2" key="1">
    <citation type="submission" date="2020-05" db="EMBL/GenBank/DDBJ databases">
        <title>Whole genome shotgun sequence of Streptomyces microflavus NBRC 13062.</title>
        <authorList>
            <person name="Komaki H."/>
            <person name="Tamura T."/>
        </authorList>
    </citation>
    <scope>NUCLEOTIDE SEQUENCE [LARGE SCALE GENOMIC DNA]</scope>
    <source>
        <strain evidence="1 2">NBRC 13062</strain>
    </source>
</reference>
<accession>A0A7J0D4V4</accession>
<evidence type="ECO:0000313" key="2">
    <source>
        <dbReference type="Proteomes" id="UP000498740"/>
    </source>
</evidence>
<dbReference type="EMBL" id="BLWD01000002">
    <property type="protein sequence ID" value="GFN09539.1"/>
    <property type="molecule type" value="Genomic_DNA"/>
</dbReference>
<dbReference type="AlphaFoldDB" id="A0A7J0D4V4"/>
<dbReference type="Proteomes" id="UP000498740">
    <property type="component" value="Unassembled WGS sequence"/>
</dbReference>
<dbReference type="RefSeq" id="WP_032754644.1">
    <property type="nucleotide sequence ID" value="NZ_BMUG01000005.1"/>
</dbReference>